<dbReference type="PRINTS" id="PR00685">
    <property type="entry name" value="TIFACTORIIB"/>
</dbReference>
<dbReference type="SUPFAM" id="SSF57783">
    <property type="entry name" value="Zinc beta-ribbon"/>
    <property type="match status" value="1"/>
</dbReference>
<keyword evidence="2" id="KW-0804">Transcription</keyword>
<accession>A0AAF3EEV8</accession>
<reference evidence="5" key="1">
    <citation type="submission" date="2024-02" db="UniProtKB">
        <authorList>
            <consortium name="WormBaseParasite"/>
        </authorList>
    </citation>
    <scope>IDENTIFICATION</scope>
</reference>
<feature type="region of interest" description="Disordered" evidence="3">
    <location>
        <begin position="136"/>
        <end position="156"/>
    </location>
</feature>
<dbReference type="WBParaSite" id="MBELARI_LOCUS12438">
    <property type="protein sequence ID" value="MBELARI_LOCUS12438"/>
    <property type="gene ID" value="MBELARI_LOCUS12438"/>
</dbReference>
<dbReference type="GO" id="GO:0070897">
    <property type="term" value="P:transcription preinitiation complex assembly"/>
    <property type="evidence" value="ECO:0007669"/>
    <property type="project" value="InterPro"/>
</dbReference>
<keyword evidence="1" id="KW-0805">Transcription regulation</keyword>
<evidence type="ECO:0000313" key="4">
    <source>
        <dbReference type="Proteomes" id="UP000887575"/>
    </source>
</evidence>
<evidence type="ECO:0000256" key="2">
    <source>
        <dbReference type="ARBA" id="ARBA00023163"/>
    </source>
</evidence>
<organism evidence="4 5">
    <name type="scientific">Mesorhabditis belari</name>
    <dbReference type="NCBI Taxonomy" id="2138241"/>
    <lineage>
        <taxon>Eukaryota</taxon>
        <taxon>Metazoa</taxon>
        <taxon>Ecdysozoa</taxon>
        <taxon>Nematoda</taxon>
        <taxon>Chromadorea</taxon>
        <taxon>Rhabditida</taxon>
        <taxon>Rhabditina</taxon>
        <taxon>Rhabditomorpha</taxon>
        <taxon>Rhabditoidea</taxon>
        <taxon>Rhabditidae</taxon>
        <taxon>Mesorhabditinae</taxon>
        <taxon>Mesorhabditis</taxon>
    </lineage>
</organism>
<evidence type="ECO:0000256" key="3">
    <source>
        <dbReference type="SAM" id="MobiDB-lite"/>
    </source>
</evidence>
<evidence type="ECO:0000256" key="1">
    <source>
        <dbReference type="ARBA" id="ARBA00023015"/>
    </source>
</evidence>
<proteinExistence type="predicted"/>
<keyword evidence="4" id="KW-1185">Reference proteome</keyword>
<name>A0AAF3EEV8_9BILA</name>
<dbReference type="Proteomes" id="UP000887575">
    <property type="component" value="Unassembled WGS sequence"/>
</dbReference>
<dbReference type="AlphaFoldDB" id="A0AAF3EEV8"/>
<protein>
    <submittedName>
        <fullName evidence="5">Uncharacterized protein</fullName>
    </submittedName>
</protein>
<sequence>MIKGYFLECLLAATFNCATHRGSTSRCSECGLVVGDRIGDVGTEWRSFSGENSGNDPSRVGAPENHLFTNCDLSTYISVGHGASTNDQSLTTNQRKIINYADRQMNAAIGTIRDMSDRIHIIQAFKILLQKPSRLPQYKGTQRKEQRGSSRCMQSSSRLILSSSLSLNSP</sequence>
<evidence type="ECO:0000313" key="5">
    <source>
        <dbReference type="WBParaSite" id="MBELARI_LOCUS12438"/>
    </source>
</evidence>
<dbReference type="InterPro" id="IPR000812">
    <property type="entry name" value="TFIIB"/>
</dbReference>
<dbReference type="Gene3D" id="1.10.472.170">
    <property type="match status" value="1"/>
</dbReference>